<organism evidence="5 6">
    <name type="scientific">Rhizodiscina lignyota</name>
    <dbReference type="NCBI Taxonomy" id="1504668"/>
    <lineage>
        <taxon>Eukaryota</taxon>
        <taxon>Fungi</taxon>
        <taxon>Dikarya</taxon>
        <taxon>Ascomycota</taxon>
        <taxon>Pezizomycotina</taxon>
        <taxon>Dothideomycetes</taxon>
        <taxon>Pleosporomycetidae</taxon>
        <taxon>Aulographales</taxon>
        <taxon>Rhizodiscinaceae</taxon>
        <taxon>Rhizodiscina</taxon>
    </lineage>
</organism>
<evidence type="ECO:0000313" key="5">
    <source>
        <dbReference type="EMBL" id="KAF2094323.1"/>
    </source>
</evidence>
<dbReference type="SUPFAM" id="SSF51316">
    <property type="entry name" value="Mss4-like"/>
    <property type="match status" value="1"/>
</dbReference>
<proteinExistence type="inferred from homology"/>
<accession>A0A9P4I6F1</accession>
<dbReference type="Gene3D" id="2.170.150.70">
    <property type="match status" value="1"/>
</dbReference>
<comment type="caution">
    <text evidence="5">The sequence shown here is derived from an EMBL/GenBank/DDBJ whole genome shotgun (WGS) entry which is preliminary data.</text>
</comment>
<evidence type="ECO:0000313" key="6">
    <source>
        <dbReference type="Proteomes" id="UP000799772"/>
    </source>
</evidence>
<sequence length="134" mass="14807">MAPVEQPETEQPSATYDGSCHCGAIAFKATLSPPIEQQKLTQCNCSICYRNGYHLVFTPDENVEWTKGGEDAMTKYSFNKQRIVHHFCPTCGTSLLARSVDPNFFPGFVGVNARSFDGVDVNTLEKRIIDGKAL</sequence>
<dbReference type="PANTHER" id="PTHR28620:SF1">
    <property type="entry name" value="CENP-V_GFA DOMAIN-CONTAINING PROTEIN"/>
    <property type="match status" value="1"/>
</dbReference>
<dbReference type="PANTHER" id="PTHR28620">
    <property type="entry name" value="CENTROMERE PROTEIN V"/>
    <property type="match status" value="1"/>
</dbReference>
<evidence type="ECO:0000256" key="2">
    <source>
        <dbReference type="ARBA" id="ARBA00022723"/>
    </source>
</evidence>
<comment type="similarity">
    <text evidence="1">Belongs to the Gfa family.</text>
</comment>
<evidence type="ECO:0000259" key="4">
    <source>
        <dbReference type="PROSITE" id="PS51891"/>
    </source>
</evidence>
<dbReference type="Pfam" id="PF04828">
    <property type="entry name" value="GFA"/>
    <property type="match status" value="1"/>
</dbReference>
<keyword evidence="3" id="KW-0862">Zinc</keyword>
<evidence type="ECO:0000256" key="3">
    <source>
        <dbReference type="ARBA" id="ARBA00022833"/>
    </source>
</evidence>
<feature type="domain" description="CENP-V/GFA" evidence="4">
    <location>
        <begin position="16"/>
        <end position="134"/>
    </location>
</feature>
<reference evidence="5" key="1">
    <citation type="journal article" date="2020" name="Stud. Mycol.">
        <title>101 Dothideomycetes genomes: a test case for predicting lifestyles and emergence of pathogens.</title>
        <authorList>
            <person name="Haridas S."/>
            <person name="Albert R."/>
            <person name="Binder M."/>
            <person name="Bloem J."/>
            <person name="Labutti K."/>
            <person name="Salamov A."/>
            <person name="Andreopoulos B."/>
            <person name="Baker S."/>
            <person name="Barry K."/>
            <person name="Bills G."/>
            <person name="Bluhm B."/>
            <person name="Cannon C."/>
            <person name="Castanera R."/>
            <person name="Culley D."/>
            <person name="Daum C."/>
            <person name="Ezra D."/>
            <person name="Gonzalez J."/>
            <person name="Henrissat B."/>
            <person name="Kuo A."/>
            <person name="Liang C."/>
            <person name="Lipzen A."/>
            <person name="Lutzoni F."/>
            <person name="Magnuson J."/>
            <person name="Mondo S."/>
            <person name="Nolan M."/>
            <person name="Ohm R."/>
            <person name="Pangilinan J."/>
            <person name="Park H.-J."/>
            <person name="Ramirez L."/>
            <person name="Alfaro M."/>
            <person name="Sun H."/>
            <person name="Tritt A."/>
            <person name="Yoshinaga Y."/>
            <person name="Zwiers L.-H."/>
            <person name="Turgeon B."/>
            <person name="Goodwin S."/>
            <person name="Spatafora J."/>
            <person name="Crous P."/>
            <person name="Grigoriev I."/>
        </authorList>
    </citation>
    <scope>NUCLEOTIDE SEQUENCE</scope>
    <source>
        <strain evidence="5">CBS 133067</strain>
    </source>
</reference>
<keyword evidence="6" id="KW-1185">Reference proteome</keyword>
<dbReference type="PROSITE" id="PS51891">
    <property type="entry name" value="CENP_V_GFA"/>
    <property type="match status" value="1"/>
</dbReference>
<dbReference type="InterPro" id="IPR006913">
    <property type="entry name" value="CENP-V/GFA"/>
</dbReference>
<keyword evidence="2" id="KW-0479">Metal-binding</keyword>
<dbReference type="EMBL" id="ML978135">
    <property type="protein sequence ID" value="KAF2094323.1"/>
    <property type="molecule type" value="Genomic_DNA"/>
</dbReference>
<dbReference type="InterPro" id="IPR011057">
    <property type="entry name" value="Mss4-like_sf"/>
</dbReference>
<gene>
    <name evidence="5" type="ORF">NA57DRAFT_60953</name>
</gene>
<name>A0A9P4I6F1_9PEZI</name>
<dbReference type="GO" id="GO:0046872">
    <property type="term" value="F:metal ion binding"/>
    <property type="evidence" value="ECO:0007669"/>
    <property type="project" value="UniProtKB-KW"/>
</dbReference>
<dbReference type="OrthoDB" id="2993351at2759"/>
<protein>
    <recommendedName>
        <fullName evidence="4">CENP-V/GFA domain-containing protein</fullName>
    </recommendedName>
</protein>
<dbReference type="Proteomes" id="UP000799772">
    <property type="component" value="Unassembled WGS sequence"/>
</dbReference>
<evidence type="ECO:0000256" key="1">
    <source>
        <dbReference type="ARBA" id="ARBA00005495"/>
    </source>
</evidence>
<dbReference type="AlphaFoldDB" id="A0A9P4I6F1"/>
<dbReference type="GO" id="GO:0016846">
    <property type="term" value="F:carbon-sulfur lyase activity"/>
    <property type="evidence" value="ECO:0007669"/>
    <property type="project" value="InterPro"/>
</dbReference>
<dbReference type="InterPro" id="IPR052355">
    <property type="entry name" value="CENP-V-like"/>
</dbReference>